<evidence type="ECO:0000256" key="1">
    <source>
        <dbReference type="SAM" id="MobiDB-lite"/>
    </source>
</evidence>
<comment type="caution">
    <text evidence="2">The sequence shown here is derived from an EMBL/GenBank/DDBJ whole genome shotgun (WGS) entry which is preliminary data.</text>
</comment>
<sequence>MGLPSPSAVGLPALRDPASAVEPFDGRPVVPSAPTYLLRDVHVRLPRPPRARSTDTGSAEPDTVTARGRIRDAGRIGSPAGRRHAVPVPVAADADADADADARDCHARSLPDGSARARGHARRSGPVRVDHGTRARDPEDGDHWFRGLTATPGARTEAPAR</sequence>
<dbReference type="EMBL" id="BMTL01000058">
    <property type="protein sequence ID" value="GGS29125.1"/>
    <property type="molecule type" value="Genomic_DNA"/>
</dbReference>
<protein>
    <submittedName>
        <fullName evidence="2">Uncharacterized protein</fullName>
    </submittedName>
</protein>
<reference evidence="2" key="2">
    <citation type="submission" date="2020-09" db="EMBL/GenBank/DDBJ databases">
        <authorList>
            <person name="Sun Q."/>
            <person name="Ohkuma M."/>
        </authorList>
    </citation>
    <scope>NUCLEOTIDE SEQUENCE</scope>
    <source>
        <strain evidence="2">JCM 4386</strain>
    </source>
</reference>
<feature type="region of interest" description="Disordered" evidence="1">
    <location>
        <begin position="1"/>
        <end position="161"/>
    </location>
</feature>
<feature type="compositionally biased region" description="Low complexity" evidence="1">
    <location>
        <begin position="75"/>
        <end position="93"/>
    </location>
</feature>
<evidence type="ECO:0000313" key="2">
    <source>
        <dbReference type="EMBL" id="GGS29125.1"/>
    </source>
</evidence>
<keyword evidence="3" id="KW-1185">Reference proteome</keyword>
<gene>
    <name evidence="2" type="ORF">GCM10010269_79790</name>
</gene>
<organism evidence="2 3">
    <name type="scientific">Streptomyces humidus</name>
    <dbReference type="NCBI Taxonomy" id="52259"/>
    <lineage>
        <taxon>Bacteria</taxon>
        <taxon>Bacillati</taxon>
        <taxon>Actinomycetota</taxon>
        <taxon>Actinomycetes</taxon>
        <taxon>Kitasatosporales</taxon>
        <taxon>Streptomycetaceae</taxon>
        <taxon>Streptomyces</taxon>
    </lineage>
</organism>
<feature type="compositionally biased region" description="Basic and acidic residues" evidence="1">
    <location>
        <begin position="128"/>
        <end position="145"/>
    </location>
</feature>
<evidence type="ECO:0000313" key="3">
    <source>
        <dbReference type="Proteomes" id="UP000606194"/>
    </source>
</evidence>
<accession>A0A918LBV2</accession>
<reference evidence="2" key="1">
    <citation type="journal article" date="2014" name="Int. J. Syst. Evol. Microbiol.">
        <title>Complete genome sequence of Corynebacterium casei LMG S-19264T (=DSM 44701T), isolated from a smear-ripened cheese.</title>
        <authorList>
            <consortium name="US DOE Joint Genome Institute (JGI-PGF)"/>
            <person name="Walter F."/>
            <person name="Albersmeier A."/>
            <person name="Kalinowski J."/>
            <person name="Ruckert C."/>
        </authorList>
    </citation>
    <scope>NUCLEOTIDE SEQUENCE</scope>
    <source>
        <strain evidence="2">JCM 4386</strain>
    </source>
</reference>
<feature type="compositionally biased region" description="Basic and acidic residues" evidence="1">
    <location>
        <begin position="100"/>
        <end position="109"/>
    </location>
</feature>
<dbReference type="AlphaFoldDB" id="A0A918LBV2"/>
<proteinExistence type="predicted"/>
<dbReference type="Proteomes" id="UP000606194">
    <property type="component" value="Unassembled WGS sequence"/>
</dbReference>
<dbReference type="RefSeq" id="WP_190154196.1">
    <property type="nucleotide sequence ID" value="NZ_BMTL01000058.1"/>
</dbReference>
<name>A0A918LBV2_9ACTN</name>